<dbReference type="PANTHER" id="PTHR34365:SF7">
    <property type="entry name" value="GLYCINE-RICH DOMAIN-CONTAINING PROTEIN 1"/>
    <property type="match status" value="1"/>
</dbReference>
<protein>
    <submittedName>
        <fullName evidence="2">DUF4253 domain-containing protein</fullName>
    </submittedName>
</protein>
<dbReference type="Pfam" id="PF07173">
    <property type="entry name" value="GRDP-like"/>
    <property type="match status" value="1"/>
</dbReference>
<keyword evidence="1" id="KW-1185">Reference proteome</keyword>
<accession>A0A183BZ02</accession>
<organism evidence="1 2">
    <name type="scientific">Globodera pallida</name>
    <name type="common">Potato cyst nematode worm</name>
    <name type="synonym">Heterodera pallida</name>
    <dbReference type="NCBI Taxonomy" id="36090"/>
    <lineage>
        <taxon>Eukaryota</taxon>
        <taxon>Metazoa</taxon>
        <taxon>Ecdysozoa</taxon>
        <taxon>Nematoda</taxon>
        <taxon>Chromadorea</taxon>
        <taxon>Rhabditida</taxon>
        <taxon>Tylenchina</taxon>
        <taxon>Tylenchomorpha</taxon>
        <taxon>Tylenchoidea</taxon>
        <taxon>Heteroderidae</taxon>
        <taxon>Heteroderinae</taxon>
        <taxon>Globodera</taxon>
    </lineage>
</organism>
<reference evidence="2" key="3">
    <citation type="submission" date="2016-06" db="UniProtKB">
        <authorList>
            <consortium name="WormBaseParasite"/>
        </authorList>
    </citation>
    <scope>IDENTIFICATION</scope>
</reference>
<proteinExistence type="predicted"/>
<dbReference type="InterPro" id="IPR009836">
    <property type="entry name" value="GRDP-like"/>
</dbReference>
<evidence type="ECO:0000313" key="2">
    <source>
        <dbReference type="WBParaSite" id="GPLIN_000584300"/>
    </source>
</evidence>
<reference evidence="1" key="1">
    <citation type="submission" date="2013-12" db="EMBL/GenBank/DDBJ databases">
        <authorList>
            <person name="Aslett M."/>
        </authorList>
    </citation>
    <scope>NUCLEOTIDE SEQUENCE [LARGE SCALE GENOMIC DNA]</scope>
    <source>
        <strain evidence="1">Lindley</strain>
    </source>
</reference>
<dbReference type="WBParaSite" id="GPLIN_000584300">
    <property type="protein sequence ID" value="GPLIN_000584300"/>
    <property type="gene ID" value="GPLIN_000584300"/>
</dbReference>
<dbReference type="AlphaFoldDB" id="A0A183BZ02"/>
<sequence>MIDRKAPVLYEKIVVENAIRRYETCWLPAQAAKPDLNSIPPLDVHWIWHTHMLSPTHYRQDCMAICGTVVDHKLLSADEIQQRYEQSVSSWNELCPDEPYDFLQSNARVRETYEQKSKYDIAEAVQRQRNFNYQVSLPHFTAPRFLADAIDRYVNFLQLKQTYSEQFLTPCYDFDVVWHTHQLHPLDYLRDWSEGLVVADPLNPNFSVAIFGSLLKHDDSVNDRSNGSKLLKGEAITKKAWSTHFKEGFWRRGCMYR</sequence>
<reference evidence="1" key="2">
    <citation type="submission" date="2014-05" db="EMBL/GenBank/DDBJ databases">
        <title>The genome and life-stage specific transcriptomes of Globodera pallida elucidate key aspects of plant parasitism by a cyst nematode.</title>
        <authorList>
            <person name="Cotton J.A."/>
            <person name="Lilley C.J."/>
            <person name="Jones L.M."/>
            <person name="Kikuchi T."/>
            <person name="Reid A.J."/>
            <person name="Thorpe P."/>
            <person name="Tsai I.J."/>
            <person name="Beasley H."/>
            <person name="Blok V."/>
            <person name="Cock P.J.A."/>
            <person name="Van den Akker S.E."/>
            <person name="Holroyd N."/>
            <person name="Hunt M."/>
            <person name="Mantelin S."/>
            <person name="Naghra H."/>
            <person name="Pain A."/>
            <person name="Palomares-Rius J.E."/>
            <person name="Zarowiecki M."/>
            <person name="Berriman M."/>
            <person name="Jones J.T."/>
            <person name="Urwin P.E."/>
        </authorList>
    </citation>
    <scope>NUCLEOTIDE SEQUENCE [LARGE SCALE GENOMIC DNA]</scope>
    <source>
        <strain evidence="1">Lindley</strain>
    </source>
</reference>
<name>A0A183BZ02_GLOPA</name>
<evidence type="ECO:0000313" key="1">
    <source>
        <dbReference type="Proteomes" id="UP000050741"/>
    </source>
</evidence>
<dbReference type="PANTHER" id="PTHR34365">
    <property type="entry name" value="ENOLASE (DUF1399)"/>
    <property type="match status" value="1"/>
</dbReference>
<dbReference type="Proteomes" id="UP000050741">
    <property type="component" value="Unassembled WGS sequence"/>
</dbReference>